<proteinExistence type="predicted"/>
<evidence type="ECO:0000313" key="1">
    <source>
        <dbReference type="EMBL" id="EDM16747.1"/>
    </source>
</evidence>
<dbReference type="EMBL" id="CH473960">
    <property type="protein sequence ID" value="EDM16747.1"/>
    <property type="molecule type" value="Genomic_DNA"/>
</dbReference>
<gene>
    <name evidence="1" type="ORF">rCG_49074</name>
</gene>
<dbReference type="Proteomes" id="UP000234681">
    <property type="component" value="Chromosome 7"/>
</dbReference>
<organism evidence="1 2">
    <name type="scientific">Rattus norvegicus</name>
    <name type="common">Rat</name>
    <dbReference type="NCBI Taxonomy" id="10116"/>
    <lineage>
        <taxon>Eukaryota</taxon>
        <taxon>Metazoa</taxon>
        <taxon>Chordata</taxon>
        <taxon>Craniata</taxon>
        <taxon>Vertebrata</taxon>
        <taxon>Euteleostomi</taxon>
        <taxon>Mammalia</taxon>
        <taxon>Eutheria</taxon>
        <taxon>Euarchontoglires</taxon>
        <taxon>Glires</taxon>
        <taxon>Rodentia</taxon>
        <taxon>Myomorpha</taxon>
        <taxon>Muroidea</taxon>
        <taxon>Muridae</taxon>
        <taxon>Murinae</taxon>
        <taxon>Rattus</taxon>
    </lineage>
</organism>
<dbReference type="AlphaFoldDB" id="A6IGF1"/>
<evidence type="ECO:0000313" key="2">
    <source>
        <dbReference type="Proteomes" id="UP000234681"/>
    </source>
</evidence>
<name>A6IGF1_RAT</name>
<protein>
    <submittedName>
        <fullName evidence="1">RCG49074</fullName>
    </submittedName>
</protein>
<accession>A6IGF1</accession>
<sequence>MLSPPCLSLCVPRTLLRKVKDLKMCSLEQ</sequence>
<reference evidence="1 2" key="1">
    <citation type="submission" date="2005-09" db="EMBL/GenBank/DDBJ databases">
        <authorList>
            <person name="Mural R.J."/>
            <person name="Li P.W."/>
            <person name="Adams M.D."/>
            <person name="Amanatides P.G."/>
            <person name="Baden-Tillson H."/>
            <person name="Barnstead M."/>
            <person name="Chin S.H."/>
            <person name="Dew I."/>
            <person name="Evans C.A."/>
            <person name="Ferriera S."/>
            <person name="Flanigan M."/>
            <person name="Fosler C."/>
            <person name="Glodek A."/>
            <person name="Gu Z."/>
            <person name="Holt R.A."/>
            <person name="Jennings D."/>
            <person name="Kraft C.L."/>
            <person name="Lu F."/>
            <person name="Nguyen T."/>
            <person name="Nusskern D.R."/>
            <person name="Pfannkoch C.M."/>
            <person name="Sitter C."/>
            <person name="Sutton G.G."/>
            <person name="Venter J.C."/>
            <person name="Wang Z."/>
            <person name="Woodage T."/>
            <person name="Zheng X.H."/>
            <person name="Zhong F."/>
        </authorList>
    </citation>
    <scope>NUCLEOTIDE SEQUENCE [LARGE SCALE GENOMIC DNA]</scope>
    <source>
        <strain>BN</strain>
        <strain evidence="2">Sprague-Dawley</strain>
    </source>
</reference>